<feature type="region of interest" description="Disordered" evidence="6">
    <location>
        <begin position="139"/>
        <end position="158"/>
    </location>
</feature>
<evidence type="ECO:0000256" key="6">
    <source>
        <dbReference type="SAM" id="MobiDB-lite"/>
    </source>
</evidence>
<dbReference type="GO" id="GO:0019752">
    <property type="term" value="P:carboxylic acid metabolic process"/>
    <property type="evidence" value="ECO:0007669"/>
    <property type="project" value="InterPro"/>
</dbReference>
<dbReference type="InterPro" id="IPR015813">
    <property type="entry name" value="Pyrv/PenolPyrv_kinase-like_dom"/>
</dbReference>
<dbReference type="PANTHER" id="PTHR21631">
    <property type="entry name" value="ISOCITRATE LYASE/MALATE SYNTHASE"/>
    <property type="match status" value="1"/>
</dbReference>
<evidence type="ECO:0000313" key="7">
    <source>
        <dbReference type="EMBL" id="ODN72793.1"/>
    </source>
</evidence>
<dbReference type="Pfam" id="PF00463">
    <property type="entry name" value="ICL"/>
    <property type="match status" value="1"/>
</dbReference>
<name>A0A1E3H908_9TREE</name>
<dbReference type="AlphaFoldDB" id="A0A1E3H908"/>
<dbReference type="STRING" id="1295533.A0A1E3H908"/>
<dbReference type="InterPro" id="IPR006254">
    <property type="entry name" value="Isocitrate_lyase"/>
</dbReference>
<keyword evidence="5" id="KW-0460">Magnesium</keyword>
<comment type="catalytic activity">
    <reaction evidence="1">
        <text>(2S,3R)-3-hydroxybutane-1,2,3-tricarboxylate = pyruvate + succinate</text>
        <dbReference type="Rhea" id="RHEA:16809"/>
        <dbReference type="ChEBI" id="CHEBI:15361"/>
        <dbReference type="ChEBI" id="CHEBI:30031"/>
        <dbReference type="ChEBI" id="CHEBI:57429"/>
        <dbReference type="EC" id="4.1.3.30"/>
    </reaction>
</comment>
<evidence type="ECO:0000256" key="4">
    <source>
        <dbReference type="ARBA" id="ARBA00023239"/>
    </source>
</evidence>
<dbReference type="Gene3D" id="1.10.10.850">
    <property type="match status" value="1"/>
</dbReference>
<evidence type="ECO:0000256" key="1">
    <source>
        <dbReference type="ARBA" id="ARBA00001050"/>
    </source>
</evidence>
<dbReference type="PIRSF" id="PIRSF001362">
    <property type="entry name" value="Isocit_lyase"/>
    <property type="match status" value="1"/>
</dbReference>
<sequence length="508" mass="54929">MTDHSNWLDPAAIQTWWDTPSQAAIHRPYSADTVASLRDVFPPVQCSNAMPRKLRGIFEKVQKNKEVSLSSSANDLVGLGLMADAGFETVYVSSSTHVSNSNESASDIIHDTFETVPRNVQSLYRSQLLSARTIRLNAPQSSSPIPLSSEASASTSPSADAGNDILPLIADAATGHGAHTVIMKHVKLLALSGAAGYHLDDSLSGASRHDKKDGEGEVVVPVCEFLRRLTAGKLQLDIMGSEMISIARTDTPFATHITSTIDPRDRPYILGSTVPLPRDFYHAEGHSDKAEWVREAQLATLDDAFKTSRPEQWAEFEKKSKGLNASEAYALAQKLSSTFYWSADAARTTEGWYPYNGGLSAAISRARITARIADVVWACGHGHGVEGAEAIAKGVQEAHPGKWMAYNLPAVATTPSDLKLTSSTLASLGYTYLFLPSSLNGPRILSSSTFPSSPNVRKAIEEDGVYGYLAHVAREAEKHKADGTDEEWWWDVMGRFADRAGDAVGKGL</sequence>
<evidence type="ECO:0000256" key="3">
    <source>
        <dbReference type="ARBA" id="ARBA00012260"/>
    </source>
</evidence>
<dbReference type="GeneID" id="30159537"/>
<dbReference type="Gene3D" id="3.20.20.60">
    <property type="entry name" value="Phosphoenolpyruvate-binding domains"/>
    <property type="match status" value="1"/>
</dbReference>
<comment type="similarity">
    <text evidence="2">Belongs to the isocitrate lyase/PEP mutase superfamily. Isocitrate lyase family.</text>
</comment>
<dbReference type="RefSeq" id="XP_018988734.1">
    <property type="nucleotide sequence ID" value="XM_019143071.1"/>
</dbReference>
<dbReference type="OrthoDB" id="4078635at2759"/>
<evidence type="ECO:0000313" key="8">
    <source>
        <dbReference type="Proteomes" id="UP000094065"/>
    </source>
</evidence>
<dbReference type="GO" id="GO:0046872">
    <property type="term" value="F:metal ion binding"/>
    <property type="evidence" value="ECO:0007669"/>
    <property type="project" value="UniProtKB-KW"/>
</dbReference>
<gene>
    <name evidence="7" type="ORF">L202_08228</name>
</gene>
<dbReference type="PANTHER" id="PTHR21631:SF3">
    <property type="entry name" value="BIFUNCTIONAL GLYOXYLATE CYCLE PROTEIN"/>
    <property type="match status" value="1"/>
</dbReference>
<evidence type="ECO:0000256" key="2">
    <source>
        <dbReference type="ARBA" id="ARBA00005704"/>
    </source>
</evidence>
<dbReference type="EC" id="4.1.3.30" evidence="3"/>
<dbReference type="GO" id="GO:0004451">
    <property type="term" value="F:isocitrate lyase activity"/>
    <property type="evidence" value="ECO:0007669"/>
    <property type="project" value="InterPro"/>
</dbReference>
<comment type="caution">
    <text evidence="7">The sequence shown here is derived from an EMBL/GenBank/DDBJ whole genome shotgun (WGS) entry which is preliminary data.</text>
</comment>
<dbReference type="EMBL" id="AWGJ01000014">
    <property type="protein sequence ID" value="ODN72793.1"/>
    <property type="molecule type" value="Genomic_DNA"/>
</dbReference>
<organism evidence="7 8">
    <name type="scientific">Cryptococcus amylolentus CBS 6039</name>
    <dbReference type="NCBI Taxonomy" id="1295533"/>
    <lineage>
        <taxon>Eukaryota</taxon>
        <taxon>Fungi</taxon>
        <taxon>Dikarya</taxon>
        <taxon>Basidiomycota</taxon>
        <taxon>Agaricomycotina</taxon>
        <taxon>Tremellomycetes</taxon>
        <taxon>Tremellales</taxon>
        <taxon>Cryptococcaceae</taxon>
        <taxon>Cryptococcus</taxon>
    </lineage>
</organism>
<dbReference type="InterPro" id="IPR040442">
    <property type="entry name" value="Pyrv_kinase-like_dom_sf"/>
</dbReference>
<keyword evidence="5" id="KW-0479">Metal-binding</keyword>
<proteinExistence type="inferred from homology"/>
<feature type="binding site" evidence="5">
    <location>
        <position position="171"/>
    </location>
    <ligand>
        <name>Mg(2+)</name>
        <dbReference type="ChEBI" id="CHEBI:18420"/>
    </ligand>
</feature>
<dbReference type="SUPFAM" id="SSF51621">
    <property type="entry name" value="Phosphoenolpyruvate/pyruvate domain"/>
    <property type="match status" value="1"/>
</dbReference>
<keyword evidence="4 7" id="KW-0456">Lyase</keyword>
<accession>A0A1E3H908</accession>
<reference evidence="7 8" key="1">
    <citation type="submission" date="2016-06" db="EMBL/GenBank/DDBJ databases">
        <title>Evolution of pathogenesis and genome organization in the Tremellales.</title>
        <authorList>
            <person name="Cuomo C."/>
            <person name="Litvintseva A."/>
            <person name="Heitman J."/>
            <person name="Chen Y."/>
            <person name="Sun S."/>
            <person name="Springer D."/>
            <person name="Dromer F."/>
            <person name="Young S."/>
            <person name="Zeng Q."/>
            <person name="Chapman S."/>
            <person name="Gujja S."/>
            <person name="Saif S."/>
            <person name="Birren B."/>
        </authorList>
    </citation>
    <scope>NUCLEOTIDE SEQUENCE [LARGE SCALE GENOMIC DNA]</scope>
    <source>
        <strain evidence="7 8">CBS 6039</strain>
    </source>
</reference>
<dbReference type="Proteomes" id="UP000094065">
    <property type="component" value="Unassembled WGS sequence"/>
</dbReference>
<comment type="cofactor">
    <cofactor evidence="5">
        <name>Mg(2+)</name>
        <dbReference type="ChEBI" id="CHEBI:18420"/>
    </cofactor>
    <text evidence="5">Can also use Mn(2+) ion.</text>
</comment>
<protein>
    <recommendedName>
        <fullName evidence="3">methylisocitrate lyase</fullName>
        <ecNumber evidence="3">4.1.3.30</ecNumber>
    </recommendedName>
</protein>
<evidence type="ECO:0000256" key="5">
    <source>
        <dbReference type="PIRSR" id="PIRSR001362-3"/>
    </source>
</evidence>
<dbReference type="GO" id="GO:0046421">
    <property type="term" value="F:methylisocitrate lyase activity"/>
    <property type="evidence" value="ECO:0007669"/>
    <property type="project" value="UniProtKB-EC"/>
</dbReference>
<keyword evidence="8" id="KW-1185">Reference proteome</keyword>